<evidence type="ECO:0000313" key="6">
    <source>
        <dbReference type="EMBL" id="KAB0400051.1"/>
    </source>
</evidence>
<dbReference type="OrthoDB" id="766at2759"/>
<dbReference type="PANTHER" id="PTHR11548">
    <property type="entry name" value="THYMIDYLATE SYNTHASE 1"/>
    <property type="match status" value="1"/>
</dbReference>
<dbReference type="GO" id="GO:0006231">
    <property type="term" value="P:dTMP biosynthetic process"/>
    <property type="evidence" value="ECO:0007669"/>
    <property type="project" value="TreeGrafter"/>
</dbReference>
<evidence type="ECO:0000259" key="5">
    <source>
        <dbReference type="Pfam" id="PF00303"/>
    </source>
</evidence>
<dbReference type="UniPathway" id="UPA00575"/>
<sequence length="298" mass="33209">MVSLTWGCSLGSSTLIRGCPRGRGCGFPAALWSLQGLMSWSSLLLQRKLDGMFCFPILKLYNKLCFPDEFPLLTTKRVFWKGVLEELLWFIKGSTNAKELSSKGVKIWDANGSRDFLDSLGFSTRAEGDLGPVYGFQWRHFGAEYKDMDSDLPLMALPPCHALCQFYVVNGELSCQLYQRSGDMGLGVPFNIASYALLTYMIAHITGLKVDMENIPPVIGVLLGALTELRGPASRFAGGGGQAGTQTLYMTRALQREPRPFPKLRILRKVEKIDDFKAEDFQIEGYNPHPTIKMEMAV</sequence>
<protein>
    <recommendedName>
        <fullName evidence="2">Thymidylate synthase</fullName>
    </recommendedName>
</protein>
<accession>A0A643CIH6</accession>
<dbReference type="SUPFAM" id="SSF55831">
    <property type="entry name" value="Thymidylate synthase/dCMP hydroxymethylase"/>
    <property type="match status" value="2"/>
</dbReference>
<dbReference type="AlphaFoldDB" id="A0A643CIH6"/>
<name>A0A643CIH6_BALPH</name>
<evidence type="ECO:0000256" key="3">
    <source>
        <dbReference type="ARBA" id="ARBA00022603"/>
    </source>
</evidence>
<feature type="domain" description="Thymidylate synthase/dCMP hydroxymethylase" evidence="5">
    <location>
        <begin position="68"/>
        <end position="144"/>
    </location>
</feature>
<dbReference type="Pfam" id="PF00303">
    <property type="entry name" value="Thymidylat_synt"/>
    <property type="match status" value="3"/>
</dbReference>
<proteinExistence type="predicted"/>
<keyword evidence="3" id="KW-0489">Methyltransferase</keyword>
<dbReference type="GO" id="GO:0006235">
    <property type="term" value="P:dTTP biosynthetic process"/>
    <property type="evidence" value="ECO:0007669"/>
    <property type="project" value="UniProtKB-UniPathway"/>
</dbReference>
<dbReference type="GO" id="GO:0005739">
    <property type="term" value="C:mitochondrion"/>
    <property type="evidence" value="ECO:0007669"/>
    <property type="project" value="TreeGrafter"/>
</dbReference>
<keyword evidence="7" id="KW-1185">Reference proteome</keyword>
<comment type="pathway">
    <text evidence="1">Pyrimidine metabolism; dTTP biosynthesis.</text>
</comment>
<organism evidence="6 7">
    <name type="scientific">Balaenoptera physalus</name>
    <name type="common">Fin whale</name>
    <name type="synonym">Balaena physalus</name>
    <dbReference type="NCBI Taxonomy" id="9770"/>
    <lineage>
        <taxon>Eukaryota</taxon>
        <taxon>Metazoa</taxon>
        <taxon>Chordata</taxon>
        <taxon>Craniata</taxon>
        <taxon>Vertebrata</taxon>
        <taxon>Euteleostomi</taxon>
        <taxon>Mammalia</taxon>
        <taxon>Eutheria</taxon>
        <taxon>Laurasiatheria</taxon>
        <taxon>Artiodactyla</taxon>
        <taxon>Whippomorpha</taxon>
        <taxon>Cetacea</taxon>
        <taxon>Mysticeti</taxon>
        <taxon>Balaenopteridae</taxon>
        <taxon>Balaenoptera</taxon>
    </lineage>
</organism>
<dbReference type="CDD" id="cd00351">
    <property type="entry name" value="TS_Pyrimidine_HMase"/>
    <property type="match status" value="1"/>
</dbReference>
<evidence type="ECO:0000313" key="7">
    <source>
        <dbReference type="Proteomes" id="UP000437017"/>
    </source>
</evidence>
<feature type="domain" description="Thymidylate synthase/dCMP hydroxymethylase" evidence="5">
    <location>
        <begin position="150"/>
        <end position="210"/>
    </location>
</feature>
<dbReference type="Gene3D" id="3.30.572.10">
    <property type="entry name" value="Thymidylate synthase/dCMP hydroxymethylase domain"/>
    <property type="match status" value="3"/>
</dbReference>
<reference evidence="6 7" key="1">
    <citation type="journal article" date="2019" name="PLoS ONE">
        <title>Genomic analyses reveal an absence of contemporary introgressive admixture between fin whales and blue whales, despite known hybrids.</title>
        <authorList>
            <person name="Westbury M.V."/>
            <person name="Petersen B."/>
            <person name="Lorenzen E.D."/>
        </authorList>
    </citation>
    <scope>NUCLEOTIDE SEQUENCE [LARGE SCALE GENOMIC DNA]</scope>
    <source>
        <strain evidence="6">FinWhale-01</strain>
    </source>
</reference>
<dbReference type="GO" id="GO:0005829">
    <property type="term" value="C:cytosol"/>
    <property type="evidence" value="ECO:0007669"/>
    <property type="project" value="TreeGrafter"/>
</dbReference>
<dbReference type="InterPro" id="IPR036926">
    <property type="entry name" value="Thymidate_synth/dCMP_Mease_sf"/>
</dbReference>
<dbReference type="Proteomes" id="UP000437017">
    <property type="component" value="Unassembled WGS sequence"/>
</dbReference>
<feature type="domain" description="Thymidylate synthase/dCMP hydroxymethylase" evidence="5">
    <location>
        <begin position="250"/>
        <end position="298"/>
    </location>
</feature>
<dbReference type="PANTHER" id="PTHR11548:SF2">
    <property type="entry name" value="THYMIDYLATE SYNTHASE"/>
    <property type="match status" value="1"/>
</dbReference>
<keyword evidence="4" id="KW-0808">Transferase</keyword>
<dbReference type="InterPro" id="IPR045097">
    <property type="entry name" value="Thymidate_synth/dCMP_Mease"/>
</dbReference>
<evidence type="ECO:0000256" key="4">
    <source>
        <dbReference type="ARBA" id="ARBA00022679"/>
    </source>
</evidence>
<dbReference type="InterPro" id="IPR023451">
    <property type="entry name" value="Thymidate_synth/dCMP_Mease_dom"/>
</dbReference>
<gene>
    <name evidence="6" type="ORF">E2I00_003617</name>
</gene>
<dbReference type="EMBL" id="SGJD01001420">
    <property type="protein sequence ID" value="KAB0400051.1"/>
    <property type="molecule type" value="Genomic_DNA"/>
</dbReference>
<dbReference type="GO" id="GO:0004799">
    <property type="term" value="F:thymidylate synthase activity"/>
    <property type="evidence" value="ECO:0007669"/>
    <property type="project" value="TreeGrafter"/>
</dbReference>
<comment type="caution">
    <text evidence="6">The sequence shown here is derived from an EMBL/GenBank/DDBJ whole genome shotgun (WGS) entry which is preliminary data.</text>
</comment>
<evidence type="ECO:0000256" key="2">
    <source>
        <dbReference type="ARBA" id="ARBA00015931"/>
    </source>
</evidence>
<dbReference type="GO" id="GO:0032259">
    <property type="term" value="P:methylation"/>
    <property type="evidence" value="ECO:0007669"/>
    <property type="project" value="UniProtKB-KW"/>
</dbReference>
<evidence type="ECO:0000256" key="1">
    <source>
        <dbReference type="ARBA" id="ARBA00004992"/>
    </source>
</evidence>